<dbReference type="SMART" id="SM00303">
    <property type="entry name" value="GPS"/>
    <property type="match status" value="1"/>
</dbReference>
<dbReference type="GO" id="GO:0007166">
    <property type="term" value="P:cell surface receptor signaling pathway"/>
    <property type="evidence" value="ECO:0007669"/>
    <property type="project" value="InterPro"/>
</dbReference>
<dbReference type="PANTHER" id="PTHR45813:SF2">
    <property type="entry name" value="ADHESION G-PROTEIN COUPLED RECEPTOR F3"/>
    <property type="match status" value="1"/>
</dbReference>
<evidence type="ECO:0000313" key="12">
    <source>
        <dbReference type="Proteomes" id="UP000694580"/>
    </source>
</evidence>
<evidence type="ECO:0000256" key="5">
    <source>
        <dbReference type="ARBA" id="ARBA00023136"/>
    </source>
</evidence>
<reference evidence="11 12" key="1">
    <citation type="submission" date="2020-06" db="EMBL/GenBank/DDBJ databases">
        <authorList>
            <consortium name="Wellcome Sanger Institute Data Sharing"/>
        </authorList>
    </citation>
    <scope>NUCLEOTIDE SEQUENCE [LARGE SCALE GENOMIC DNA]</scope>
</reference>
<evidence type="ECO:0000256" key="8">
    <source>
        <dbReference type="SAM" id="Phobius"/>
    </source>
</evidence>
<accession>A0AAY4EZ99</accession>
<feature type="transmembrane region" description="Helical" evidence="8">
    <location>
        <begin position="161"/>
        <end position="185"/>
    </location>
</feature>
<dbReference type="AlphaFoldDB" id="A0AAY4EZ99"/>
<keyword evidence="7" id="KW-0325">Glycoprotein</keyword>
<comment type="subcellular location">
    <subcellularLocation>
        <location evidence="1">Membrane</location>
        <topology evidence="1">Multi-pass membrane protein</topology>
    </subcellularLocation>
</comment>
<feature type="transmembrane region" description="Helical" evidence="8">
    <location>
        <begin position="362"/>
        <end position="381"/>
    </location>
</feature>
<evidence type="ECO:0000256" key="6">
    <source>
        <dbReference type="ARBA" id="ARBA00023157"/>
    </source>
</evidence>
<sequence length="416" mass="46935">RISTKVLEQLQSDYNSTNIQLQVCRNNTSCAKMVFDVDIMLNTQSQNMAKVVGMKDLAKRLSNNFQDTMTPSIVVSATVENNTQNKTNISMNFPLNVTDYQAYSMYCVFWKTDMGQWSEVGCTQKFAPGNISICECDHLTSFSVLMSKYPISLAFLDELTYVGLGVSICSLLLFLFIEWLVWNAVVKSNLSHFRHTALVNIAICLLLADCSFLGSAYPKKLSGPWCLIFVIAKHFFFLAMFFWMLCLSMMLFHQLIFVFHHLRKKVFVVISLIVGYLCPAITVGATYVYYNRTSGSYYSPDTCWLRYEGSLKGSIYAFLFPVGTITIVNMFSMAVVIVTLLRPKVSEGNADQKETLKSIMKVIVFLTPVFGGTWVLGFFMFSSDNPNSLSSKLVTYAFTIVNSLQVSGFTLPLRCH</sequence>
<evidence type="ECO:0000259" key="9">
    <source>
        <dbReference type="PROSITE" id="PS50221"/>
    </source>
</evidence>
<organism evidence="11 12">
    <name type="scientific">Denticeps clupeoides</name>
    <name type="common">denticle herring</name>
    <dbReference type="NCBI Taxonomy" id="299321"/>
    <lineage>
        <taxon>Eukaryota</taxon>
        <taxon>Metazoa</taxon>
        <taxon>Chordata</taxon>
        <taxon>Craniata</taxon>
        <taxon>Vertebrata</taxon>
        <taxon>Euteleostomi</taxon>
        <taxon>Actinopterygii</taxon>
        <taxon>Neopterygii</taxon>
        <taxon>Teleostei</taxon>
        <taxon>Clupei</taxon>
        <taxon>Clupeiformes</taxon>
        <taxon>Denticipitoidei</taxon>
        <taxon>Denticipitidae</taxon>
        <taxon>Denticeps</taxon>
    </lineage>
</organism>
<dbReference type="InterPro" id="IPR017981">
    <property type="entry name" value="GPCR_2-like_7TM"/>
</dbReference>
<evidence type="ECO:0000313" key="11">
    <source>
        <dbReference type="Ensembl" id="ENSDCDP00010063035.1"/>
    </source>
</evidence>
<evidence type="ECO:0000256" key="3">
    <source>
        <dbReference type="ARBA" id="ARBA00022692"/>
    </source>
</evidence>
<dbReference type="Pfam" id="PF00002">
    <property type="entry name" value="7tm_2"/>
    <property type="match status" value="1"/>
</dbReference>
<evidence type="ECO:0000256" key="1">
    <source>
        <dbReference type="ARBA" id="ARBA00004141"/>
    </source>
</evidence>
<keyword evidence="5 8" id="KW-0472">Membrane</keyword>
<keyword evidence="12" id="KW-1185">Reference proteome</keyword>
<dbReference type="GO" id="GO:0016020">
    <property type="term" value="C:membrane"/>
    <property type="evidence" value="ECO:0007669"/>
    <property type="project" value="UniProtKB-SubCell"/>
</dbReference>
<feature type="domain" description="G-protein coupled receptors family 2 profile 2" evidence="10">
    <location>
        <begin position="156"/>
        <end position="402"/>
    </location>
</feature>
<keyword evidence="3 8" id="KW-0812">Transmembrane</keyword>
<evidence type="ECO:0000256" key="7">
    <source>
        <dbReference type="ARBA" id="ARBA00023180"/>
    </source>
</evidence>
<protein>
    <recommendedName>
        <fullName evidence="13">Adhesion G protein-coupled receptor F3b</fullName>
    </recommendedName>
</protein>
<evidence type="ECO:0000259" key="10">
    <source>
        <dbReference type="PROSITE" id="PS50261"/>
    </source>
</evidence>
<feature type="transmembrane region" description="Helical" evidence="8">
    <location>
        <begin position="197"/>
        <end position="217"/>
    </location>
</feature>
<dbReference type="InterPro" id="IPR057244">
    <property type="entry name" value="GAIN_B"/>
</dbReference>
<feature type="domain" description="GAIN-B" evidence="9">
    <location>
        <begin position="8"/>
        <end position="152"/>
    </location>
</feature>
<evidence type="ECO:0000256" key="2">
    <source>
        <dbReference type="ARBA" id="ARBA00007343"/>
    </source>
</evidence>
<dbReference type="PROSITE" id="PS50261">
    <property type="entry name" value="G_PROTEIN_RECEP_F2_4"/>
    <property type="match status" value="1"/>
</dbReference>
<dbReference type="GO" id="GO:0004930">
    <property type="term" value="F:G protein-coupled receptor activity"/>
    <property type="evidence" value="ECO:0007669"/>
    <property type="project" value="InterPro"/>
</dbReference>
<dbReference type="PANTHER" id="PTHR45813">
    <property type="entry name" value="IG-LIKE DOMAIN-CONTAINING PROTEIN"/>
    <property type="match status" value="1"/>
</dbReference>
<reference evidence="11" key="2">
    <citation type="submission" date="2025-08" db="UniProtKB">
        <authorList>
            <consortium name="Ensembl"/>
        </authorList>
    </citation>
    <scope>IDENTIFICATION</scope>
</reference>
<feature type="transmembrane region" description="Helical" evidence="8">
    <location>
        <begin position="315"/>
        <end position="341"/>
    </location>
</feature>
<evidence type="ECO:0008006" key="13">
    <source>
        <dbReference type="Google" id="ProtNLM"/>
    </source>
</evidence>
<dbReference type="FunFam" id="1.20.1070.10:FF:000058">
    <property type="entry name" value="Adhesion G protein-coupled receptor F5"/>
    <property type="match status" value="1"/>
</dbReference>
<dbReference type="GeneTree" id="ENSGT00940000161541"/>
<dbReference type="Gene3D" id="1.20.1070.10">
    <property type="entry name" value="Rhodopsin 7-helix transmembrane proteins"/>
    <property type="match status" value="1"/>
</dbReference>
<evidence type="ECO:0000256" key="4">
    <source>
        <dbReference type="ARBA" id="ARBA00022989"/>
    </source>
</evidence>
<dbReference type="Ensembl" id="ENSDCDT00010073839.1">
    <property type="protein sequence ID" value="ENSDCDP00010063035.1"/>
    <property type="gene ID" value="ENSDCDG00010034443.1"/>
</dbReference>
<dbReference type="GO" id="GO:0007189">
    <property type="term" value="P:adenylate cyclase-activating G protein-coupled receptor signaling pathway"/>
    <property type="evidence" value="ECO:0007669"/>
    <property type="project" value="TreeGrafter"/>
</dbReference>
<keyword evidence="6" id="KW-1015">Disulfide bond</keyword>
<proteinExistence type="inferred from homology"/>
<name>A0AAY4EZ99_9TELE</name>
<dbReference type="PRINTS" id="PR00249">
    <property type="entry name" value="GPCRSECRETIN"/>
</dbReference>
<dbReference type="InterPro" id="IPR046338">
    <property type="entry name" value="GAIN_dom_sf"/>
</dbReference>
<feature type="transmembrane region" description="Helical" evidence="8">
    <location>
        <begin position="266"/>
        <end position="290"/>
    </location>
</feature>
<dbReference type="InterPro" id="IPR000203">
    <property type="entry name" value="GPS"/>
</dbReference>
<dbReference type="InterPro" id="IPR051587">
    <property type="entry name" value="Adhesion_GPCR"/>
</dbReference>
<keyword evidence="4 8" id="KW-1133">Transmembrane helix</keyword>
<comment type="similarity">
    <text evidence="2">Belongs to the G-protein coupled receptor 2 family. Adhesion G-protein coupled receptor (ADGR) subfamily.</text>
</comment>
<dbReference type="Gene3D" id="2.60.220.50">
    <property type="match status" value="1"/>
</dbReference>
<dbReference type="Pfam" id="PF01825">
    <property type="entry name" value="GPS"/>
    <property type="match status" value="1"/>
</dbReference>
<feature type="transmembrane region" description="Helical" evidence="8">
    <location>
        <begin position="237"/>
        <end position="259"/>
    </location>
</feature>
<dbReference type="PROSITE" id="PS50221">
    <property type="entry name" value="GAIN_B"/>
    <property type="match status" value="1"/>
</dbReference>
<reference evidence="11" key="3">
    <citation type="submission" date="2025-09" db="UniProtKB">
        <authorList>
            <consortium name="Ensembl"/>
        </authorList>
    </citation>
    <scope>IDENTIFICATION</scope>
</reference>
<dbReference type="Proteomes" id="UP000694580">
    <property type="component" value="Chromosome 14"/>
</dbReference>
<dbReference type="InterPro" id="IPR000832">
    <property type="entry name" value="GPCR_2_secretin-like"/>
</dbReference>